<feature type="domain" description="Glycine cleavage system P-protein N-terminal" evidence="10">
    <location>
        <begin position="476"/>
        <end position="731"/>
    </location>
</feature>
<dbReference type="EMBL" id="JAAOIV010000002">
    <property type="protein sequence ID" value="NHN54715.1"/>
    <property type="molecule type" value="Genomic_DNA"/>
</dbReference>
<dbReference type="Gene3D" id="3.40.640.10">
    <property type="entry name" value="Type I PLP-dependent aspartate aminotransferase-like (Major domain)"/>
    <property type="match status" value="2"/>
</dbReference>
<dbReference type="GO" id="GO:0019464">
    <property type="term" value="P:glycine decarboxylation via glycine cleavage system"/>
    <property type="evidence" value="ECO:0007669"/>
    <property type="project" value="UniProtKB-UniRule"/>
</dbReference>
<keyword evidence="6 8" id="KW-0560">Oxidoreductase</keyword>
<comment type="catalytic activity">
    <reaction evidence="7 8">
        <text>N(6)-[(R)-lipoyl]-L-lysyl-[glycine-cleavage complex H protein] + glycine + H(+) = N(6)-[(R)-S(8)-aminomethyldihydrolipoyl]-L-lysyl-[glycine-cleavage complex H protein] + CO2</text>
        <dbReference type="Rhea" id="RHEA:24304"/>
        <dbReference type="Rhea" id="RHEA-COMP:10494"/>
        <dbReference type="Rhea" id="RHEA-COMP:10495"/>
        <dbReference type="ChEBI" id="CHEBI:15378"/>
        <dbReference type="ChEBI" id="CHEBI:16526"/>
        <dbReference type="ChEBI" id="CHEBI:57305"/>
        <dbReference type="ChEBI" id="CHEBI:83099"/>
        <dbReference type="ChEBI" id="CHEBI:83143"/>
        <dbReference type="EC" id="1.4.4.2"/>
    </reaction>
</comment>
<dbReference type="HAMAP" id="MF_00711">
    <property type="entry name" value="GcvP"/>
    <property type="match status" value="1"/>
</dbReference>
<evidence type="ECO:0000313" key="13">
    <source>
        <dbReference type="Proteomes" id="UP000744769"/>
    </source>
</evidence>
<dbReference type="NCBIfam" id="NF003346">
    <property type="entry name" value="PRK04366.1"/>
    <property type="match status" value="1"/>
</dbReference>
<feature type="domain" description="Glycine cleavage system P-protein N-terminal" evidence="10">
    <location>
        <begin position="11"/>
        <end position="444"/>
    </location>
</feature>
<dbReference type="InterPro" id="IPR049316">
    <property type="entry name" value="GDC-P_C"/>
</dbReference>
<feature type="modified residue" description="N6-(pyridoxal phosphate)lysine" evidence="8 9">
    <location>
        <position position="704"/>
    </location>
</feature>
<feature type="domain" description="Glycine dehydrogenase C-terminal" evidence="11">
    <location>
        <begin position="777"/>
        <end position="898"/>
    </location>
</feature>
<dbReference type="GO" id="GO:0005960">
    <property type="term" value="C:glycine cleavage complex"/>
    <property type="evidence" value="ECO:0007669"/>
    <property type="project" value="TreeGrafter"/>
</dbReference>
<organism evidence="12 13">
    <name type="scientific">Metallococcus carri</name>
    <dbReference type="NCBI Taxonomy" id="1656884"/>
    <lineage>
        <taxon>Bacteria</taxon>
        <taxon>Bacillati</taxon>
        <taxon>Actinomycetota</taxon>
        <taxon>Actinomycetes</taxon>
        <taxon>Micrococcales</taxon>
        <taxon>Dermacoccaceae</taxon>
        <taxon>Metallococcus</taxon>
    </lineage>
</organism>
<protein>
    <recommendedName>
        <fullName evidence="8">Glycine dehydrogenase (decarboxylating)</fullName>
        <ecNumber evidence="8">1.4.4.2</ecNumber>
    </recommendedName>
    <alternativeName>
        <fullName evidence="8">Glycine cleavage system P-protein</fullName>
    </alternativeName>
    <alternativeName>
        <fullName evidence="8">Glycine decarboxylase</fullName>
    </alternativeName>
    <alternativeName>
        <fullName evidence="8">Glycine dehydrogenase (aminomethyl-transferring)</fullName>
    </alternativeName>
</protein>
<dbReference type="Pfam" id="PF02347">
    <property type="entry name" value="GDC-P"/>
    <property type="match status" value="2"/>
</dbReference>
<comment type="subunit">
    <text evidence="4 8">The glycine cleavage system is composed of four proteins: P, T, L and H.</text>
</comment>
<evidence type="ECO:0000259" key="10">
    <source>
        <dbReference type="Pfam" id="PF02347"/>
    </source>
</evidence>
<dbReference type="Proteomes" id="UP000744769">
    <property type="component" value="Unassembled WGS sequence"/>
</dbReference>
<dbReference type="EC" id="1.4.4.2" evidence="8"/>
<keyword evidence="5 8" id="KW-0663">Pyridoxal phosphate</keyword>
<evidence type="ECO:0000256" key="8">
    <source>
        <dbReference type="HAMAP-Rule" id="MF_00711"/>
    </source>
</evidence>
<evidence type="ECO:0000259" key="11">
    <source>
        <dbReference type="Pfam" id="PF21478"/>
    </source>
</evidence>
<accession>A0A967AZY9</accession>
<dbReference type="InterPro" id="IPR015424">
    <property type="entry name" value="PyrdxlP-dep_Trfase"/>
</dbReference>
<dbReference type="PANTHER" id="PTHR11773">
    <property type="entry name" value="GLYCINE DEHYDROGENASE, DECARBOXYLATING"/>
    <property type="match status" value="1"/>
</dbReference>
<proteinExistence type="inferred from homology"/>
<dbReference type="InterPro" id="IPR015421">
    <property type="entry name" value="PyrdxlP-dep_Trfase_major"/>
</dbReference>
<evidence type="ECO:0000256" key="7">
    <source>
        <dbReference type="ARBA" id="ARBA00049026"/>
    </source>
</evidence>
<evidence type="ECO:0000256" key="6">
    <source>
        <dbReference type="ARBA" id="ARBA00023002"/>
    </source>
</evidence>
<keyword evidence="13" id="KW-1185">Reference proteome</keyword>
<dbReference type="PANTHER" id="PTHR11773:SF1">
    <property type="entry name" value="GLYCINE DEHYDROGENASE (DECARBOXYLATING), MITOCHONDRIAL"/>
    <property type="match status" value="1"/>
</dbReference>
<sequence length="956" mass="100905">MSLDAGPDFVRRHIGPREQDVATMLGTIGVSSLGALIDKSVPGGIRAGRELDIDAAASEPAVIAELREKASRNRVLTSMIGLGYYGTHTPPVVRRNILENPAWYTAYTPYQPEISQGRLEALLNFQTVVSDLTGLPTAGASLLDEATAVAEAMTLMRRAAKVADDAVLLLDAQVLPQSVAVTQTRAGALGIDVVVADLRDVRDAAGLRAAAGDRDVFGVVVQYPGAAGEVVDWRALTAAAHDAGALVTASTDLLALTLLTPPGEWGADVAVGNSQRFGVPMGFGGPHAGFMSVRSGLERTLPGRLVGVSLDADGAPAYRLALQTREQHIRREKATSNICTAQVLLAVIASMYAVWHGPEGLAQIARDVHGKAVGLAEALRAGGIEPVHKSFFDTLTVAVPGRSDAVVEAALDRGINIWRVDADHVSVSVDETTTDEQLAAVAAAFGVNAPQASDGTEIWDDALVRTSDYLTHPVFNTHHSETGMLRYLRALADRDYALDRGMIPLGSCTMKLNATTEMESITWPEFADLHPFAPADQTVGIRELIDDLEGWLCAITGYDAVSLQPNAGSQGEFAGLLAIHAYHQANGESERNVCLIPASAHGTNAASAVMAGLKVVVVKTAPTGEVDMDDLKLKLKQHGETLAAIMVTYPSTHGVFEDTIAELCDLVHEAGGQVYIDGANLNALVGVAQPGQFGGDVSHLNLHKTFCIPHGGGGPGVGPVAVRSHLAPYLPNHPLSAEAGPDTGVGPVSAAPFGSASILPISWAYVRLMGGAGLTAATETAILSANYVAARLRDSFPVLYAGQSGLIAHECILDLRPLTKESGVTVDDVAKRLIDYGFHAPTMSFPVAGTLMVEPTESESLEELDRFCEAMIAIRAEIQDVIDGKVAAADSVLRHAPHTALSLTADWDHPYTRAEAAYPAGVDPLRKYWAPVRRIDGAYGDRHLICSCPAPEAFED</sequence>
<dbReference type="GO" id="GO:0005829">
    <property type="term" value="C:cytosol"/>
    <property type="evidence" value="ECO:0007669"/>
    <property type="project" value="TreeGrafter"/>
</dbReference>
<comment type="function">
    <text evidence="2 8">The glycine cleavage system catalyzes the degradation of glycine. The P protein binds the alpha-amino group of glycine through its pyridoxal phosphate cofactor; CO(2) is released and the remaining methylamine moiety is then transferred to the lipoamide cofactor of the H protein.</text>
</comment>
<evidence type="ECO:0000256" key="3">
    <source>
        <dbReference type="ARBA" id="ARBA00010756"/>
    </source>
</evidence>
<dbReference type="GO" id="GO:0030170">
    <property type="term" value="F:pyridoxal phosphate binding"/>
    <property type="evidence" value="ECO:0007669"/>
    <property type="project" value="TreeGrafter"/>
</dbReference>
<comment type="caution">
    <text evidence="12">The sequence shown here is derived from an EMBL/GenBank/DDBJ whole genome shotgun (WGS) entry which is preliminary data.</text>
</comment>
<evidence type="ECO:0000256" key="9">
    <source>
        <dbReference type="PIRSR" id="PIRSR603437-50"/>
    </source>
</evidence>
<dbReference type="RefSeq" id="WP_166192859.1">
    <property type="nucleotide sequence ID" value="NZ_JAAOIV010000002.1"/>
</dbReference>
<name>A0A967AZY9_9MICO</name>
<dbReference type="FunFam" id="3.40.640.10:FF:000005">
    <property type="entry name" value="Glycine dehydrogenase (decarboxylating), mitochondrial"/>
    <property type="match status" value="1"/>
</dbReference>
<dbReference type="InterPro" id="IPR020581">
    <property type="entry name" value="GDC_P"/>
</dbReference>
<dbReference type="GO" id="GO:0016594">
    <property type="term" value="F:glycine binding"/>
    <property type="evidence" value="ECO:0007669"/>
    <property type="project" value="TreeGrafter"/>
</dbReference>
<comment type="cofactor">
    <cofactor evidence="1 8 9">
        <name>pyridoxal 5'-phosphate</name>
        <dbReference type="ChEBI" id="CHEBI:597326"/>
    </cofactor>
</comment>
<evidence type="ECO:0000256" key="2">
    <source>
        <dbReference type="ARBA" id="ARBA00003788"/>
    </source>
</evidence>
<reference evidence="12" key="1">
    <citation type="submission" date="2020-03" db="EMBL/GenBank/DDBJ databases">
        <title>Draft sequencing of Calidifontibacter sp. DB0510.</title>
        <authorList>
            <person name="Kim D.-U."/>
        </authorList>
    </citation>
    <scope>NUCLEOTIDE SEQUENCE</scope>
    <source>
        <strain evidence="12">DB0510</strain>
    </source>
</reference>
<evidence type="ECO:0000256" key="4">
    <source>
        <dbReference type="ARBA" id="ARBA00011690"/>
    </source>
</evidence>
<dbReference type="SUPFAM" id="SSF53383">
    <property type="entry name" value="PLP-dependent transferases"/>
    <property type="match status" value="2"/>
</dbReference>
<dbReference type="InterPro" id="IPR015422">
    <property type="entry name" value="PyrdxlP-dep_Trfase_small"/>
</dbReference>
<gene>
    <name evidence="8 12" type="primary">gcvP</name>
    <name evidence="12" type="ORF">G9U51_02825</name>
</gene>
<dbReference type="NCBIfam" id="TIGR00461">
    <property type="entry name" value="gcvP"/>
    <property type="match status" value="1"/>
</dbReference>
<dbReference type="InterPro" id="IPR049315">
    <property type="entry name" value="GDC-P_N"/>
</dbReference>
<dbReference type="Pfam" id="PF21478">
    <property type="entry name" value="GcvP2_C"/>
    <property type="match status" value="1"/>
</dbReference>
<evidence type="ECO:0000256" key="5">
    <source>
        <dbReference type="ARBA" id="ARBA00022898"/>
    </source>
</evidence>
<dbReference type="Gene3D" id="3.90.1150.10">
    <property type="entry name" value="Aspartate Aminotransferase, domain 1"/>
    <property type="match status" value="2"/>
</dbReference>
<dbReference type="GO" id="GO:0004375">
    <property type="term" value="F:glycine dehydrogenase (decarboxylating) activity"/>
    <property type="evidence" value="ECO:0007669"/>
    <property type="project" value="UniProtKB-EC"/>
</dbReference>
<dbReference type="NCBIfam" id="NF001696">
    <property type="entry name" value="PRK00451.1"/>
    <property type="match status" value="1"/>
</dbReference>
<comment type="similarity">
    <text evidence="3 8">Belongs to the GcvP family.</text>
</comment>
<evidence type="ECO:0000313" key="12">
    <source>
        <dbReference type="EMBL" id="NHN54715.1"/>
    </source>
</evidence>
<dbReference type="InterPro" id="IPR003437">
    <property type="entry name" value="GcvP"/>
</dbReference>
<dbReference type="FunFam" id="3.40.640.10:FF:000007">
    <property type="entry name" value="glycine dehydrogenase (Decarboxylating), mitochondrial"/>
    <property type="match status" value="1"/>
</dbReference>
<dbReference type="CDD" id="cd00613">
    <property type="entry name" value="GDC-P"/>
    <property type="match status" value="2"/>
</dbReference>
<dbReference type="AlphaFoldDB" id="A0A967AZY9"/>
<evidence type="ECO:0000256" key="1">
    <source>
        <dbReference type="ARBA" id="ARBA00001933"/>
    </source>
</evidence>